<organism evidence="9 10">
    <name type="scientific">Psilocybe cf. subviscida</name>
    <dbReference type="NCBI Taxonomy" id="2480587"/>
    <lineage>
        <taxon>Eukaryota</taxon>
        <taxon>Fungi</taxon>
        <taxon>Dikarya</taxon>
        <taxon>Basidiomycota</taxon>
        <taxon>Agaricomycotina</taxon>
        <taxon>Agaricomycetes</taxon>
        <taxon>Agaricomycetidae</taxon>
        <taxon>Agaricales</taxon>
        <taxon>Agaricineae</taxon>
        <taxon>Strophariaceae</taxon>
        <taxon>Psilocybe</taxon>
    </lineage>
</organism>
<proteinExistence type="inferred from homology"/>
<dbReference type="GO" id="GO:0019343">
    <property type="term" value="P:cysteine biosynthetic process via cystathionine"/>
    <property type="evidence" value="ECO:0007669"/>
    <property type="project" value="TreeGrafter"/>
</dbReference>
<dbReference type="GO" id="GO:0005737">
    <property type="term" value="C:cytoplasm"/>
    <property type="evidence" value="ECO:0007669"/>
    <property type="project" value="TreeGrafter"/>
</dbReference>
<dbReference type="InterPro" id="IPR000277">
    <property type="entry name" value="Cys/Met-Metab_PyrdxlP-dep_enz"/>
</dbReference>
<dbReference type="GO" id="GO:0030170">
    <property type="term" value="F:pyridoxal phosphate binding"/>
    <property type="evidence" value="ECO:0007669"/>
    <property type="project" value="InterPro"/>
</dbReference>
<evidence type="ECO:0000256" key="6">
    <source>
        <dbReference type="ARBA" id="ARBA00023192"/>
    </source>
</evidence>
<dbReference type="GO" id="GO:0019346">
    <property type="term" value="P:transsulfuration"/>
    <property type="evidence" value="ECO:0007669"/>
    <property type="project" value="InterPro"/>
</dbReference>
<evidence type="ECO:0000256" key="2">
    <source>
        <dbReference type="ARBA" id="ARBA00005038"/>
    </source>
</evidence>
<dbReference type="OrthoDB" id="3512640at2759"/>
<dbReference type="PANTHER" id="PTHR11808:SF15">
    <property type="entry name" value="CYSTATHIONINE GAMMA-LYASE"/>
    <property type="match status" value="1"/>
</dbReference>
<comment type="caution">
    <text evidence="9">The sequence shown here is derived from an EMBL/GenBank/DDBJ whole genome shotgun (WGS) entry which is preliminary data.</text>
</comment>
<evidence type="ECO:0000256" key="3">
    <source>
        <dbReference type="ARBA" id="ARBA00009077"/>
    </source>
</evidence>
<dbReference type="SUPFAM" id="SSF53383">
    <property type="entry name" value="PLP-dependent transferases"/>
    <property type="match status" value="1"/>
</dbReference>
<evidence type="ECO:0000313" key="9">
    <source>
        <dbReference type="EMBL" id="KAF5324383.1"/>
    </source>
</evidence>
<protein>
    <recommendedName>
        <fullName evidence="4">cystathionine gamma-lyase</fullName>
        <ecNumber evidence="4">4.4.1.1</ecNumber>
    </recommendedName>
    <alternativeName>
        <fullName evidence="7">Gamma-cystathionase</fullName>
    </alternativeName>
</protein>
<dbReference type="PANTHER" id="PTHR11808">
    <property type="entry name" value="TRANS-SULFURATION ENZYME FAMILY MEMBER"/>
    <property type="match status" value="1"/>
</dbReference>
<sequence>MLISPQIERIYLSFAHCCSLSSTWLRVLPRRQPQPQPCLARILARPIQRLHRLLRLPHHLCRSLFPGPNAHIVSVNDAYSSTFRCISRVAPTFQGLQSTFLNLKNATDEEILGALWENTKLVWIESPMNPTRSVVDLGCHRAVVEGGKDDRAADRGADVVMGALILPEPTSSNQLEHAANLRFLQNAMGAVPSPFDCFLAQRSAKTLALRVKTHGLSALAVARTLQSLGDNGEGVDEVVYPGLPGCTEESRRKNTLGWRMLSPHARQWISESVYPDRGLESSDEPPAEGFPFSGMISVRLATHLLSPWVESLAEHPVAMTHGSISPAERELLGIGEDLVRLSVGVEEEEADLVADVRAAVGRS</sequence>
<keyword evidence="5 8" id="KW-0663">Pyridoxal phosphate</keyword>
<dbReference type="Proteomes" id="UP000567179">
    <property type="component" value="Unassembled WGS sequence"/>
</dbReference>
<dbReference type="EC" id="4.4.1.1" evidence="4"/>
<dbReference type="Pfam" id="PF01053">
    <property type="entry name" value="Cys_Met_Meta_PP"/>
    <property type="match status" value="3"/>
</dbReference>
<comment type="pathway">
    <text evidence="2">Amino-acid biosynthesis; L-cysteine biosynthesis; L-cysteine from L-homocysteine and L-serine: step 2/2.</text>
</comment>
<evidence type="ECO:0000256" key="8">
    <source>
        <dbReference type="RuleBase" id="RU362118"/>
    </source>
</evidence>
<keyword evidence="10" id="KW-1185">Reference proteome</keyword>
<evidence type="ECO:0000256" key="1">
    <source>
        <dbReference type="ARBA" id="ARBA00001933"/>
    </source>
</evidence>
<keyword evidence="6" id="KW-0028">Amino-acid biosynthesis</keyword>
<dbReference type="PIRSF" id="PIRSF001434">
    <property type="entry name" value="CGS"/>
    <property type="match status" value="1"/>
</dbReference>
<comment type="cofactor">
    <cofactor evidence="1 8">
        <name>pyridoxal 5'-phosphate</name>
        <dbReference type="ChEBI" id="CHEBI:597326"/>
    </cofactor>
</comment>
<evidence type="ECO:0000256" key="5">
    <source>
        <dbReference type="ARBA" id="ARBA00022898"/>
    </source>
</evidence>
<accession>A0A8H5BKV5</accession>
<keyword evidence="6" id="KW-0198">Cysteine biosynthesis</keyword>
<evidence type="ECO:0000256" key="4">
    <source>
        <dbReference type="ARBA" id="ARBA00012085"/>
    </source>
</evidence>
<evidence type="ECO:0000313" key="10">
    <source>
        <dbReference type="Proteomes" id="UP000567179"/>
    </source>
</evidence>
<dbReference type="AlphaFoldDB" id="A0A8H5BKV5"/>
<dbReference type="GO" id="GO:0004123">
    <property type="term" value="F:cystathionine gamma-lyase activity"/>
    <property type="evidence" value="ECO:0007669"/>
    <property type="project" value="TreeGrafter"/>
</dbReference>
<dbReference type="InterPro" id="IPR015422">
    <property type="entry name" value="PyrdxlP-dep_Trfase_small"/>
</dbReference>
<comment type="similarity">
    <text evidence="3 8">Belongs to the trans-sulfuration enzymes family.</text>
</comment>
<dbReference type="Gene3D" id="3.90.1150.10">
    <property type="entry name" value="Aspartate Aminotransferase, domain 1"/>
    <property type="match status" value="1"/>
</dbReference>
<reference evidence="9 10" key="1">
    <citation type="journal article" date="2020" name="ISME J.">
        <title>Uncovering the hidden diversity of litter-decomposition mechanisms in mushroom-forming fungi.</title>
        <authorList>
            <person name="Floudas D."/>
            <person name="Bentzer J."/>
            <person name="Ahren D."/>
            <person name="Johansson T."/>
            <person name="Persson P."/>
            <person name="Tunlid A."/>
        </authorList>
    </citation>
    <scope>NUCLEOTIDE SEQUENCE [LARGE SCALE GENOMIC DNA]</scope>
    <source>
        <strain evidence="9 10">CBS 101986</strain>
    </source>
</reference>
<evidence type="ECO:0000256" key="7">
    <source>
        <dbReference type="ARBA" id="ARBA00029853"/>
    </source>
</evidence>
<dbReference type="EMBL" id="JAACJJ010000016">
    <property type="protein sequence ID" value="KAF5324383.1"/>
    <property type="molecule type" value="Genomic_DNA"/>
</dbReference>
<dbReference type="InterPro" id="IPR015421">
    <property type="entry name" value="PyrdxlP-dep_Trfase_major"/>
</dbReference>
<dbReference type="Gene3D" id="3.40.640.10">
    <property type="entry name" value="Type I PLP-dependent aspartate aminotransferase-like (Major domain)"/>
    <property type="match status" value="2"/>
</dbReference>
<gene>
    <name evidence="9" type="ORF">D9619_011164</name>
</gene>
<name>A0A8H5BKV5_9AGAR</name>
<dbReference type="InterPro" id="IPR015424">
    <property type="entry name" value="PyrdxlP-dep_Trfase"/>
</dbReference>